<evidence type="ECO:0000256" key="2">
    <source>
        <dbReference type="ARBA" id="ARBA00004603"/>
    </source>
</evidence>
<dbReference type="InterPro" id="IPR014772">
    <property type="entry name" value="Munc13_dom-2"/>
</dbReference>
<dbReference type="SMART" id="SM00239">
    <property type="entry name" value="C2"/>
    <property type="match status" value="1"/>
</dbReference>
<evidence type="ECO:0000259" key="10">
    <source>
        <dbReference type="PROSITE" id="PS51259"/>
    </source>
</evidence>
<keyword evidence="12" id="KW-1185">Reference proteome</keyword>
<evidence type="ECO:0000313" key="11">
    <source>
        <dbReference type="EMBL" id="ROT64027.1"/>
    </source>
</evidence>
<evidence type="ECO:0000256" key="4">
    <source>
        <dbReference type="ARBA" id="ARBA00022483"/>
    </source>
</evidence>
<dbReference type="GO" id="GO:0006887">
    <property type="term" value="P:exocytosis"/>
    <property type="evidence" value="ECO:0007669"/>
    <property type="project" value="UniProtKB-KW"/>
</dbReference>
<dbReference type="PROSITE" id="PS51258">
    <property type="entry name" value="MHD1"/>
    <property type="match status" value="1"/>
</dbReference>
<keyword evidence="6" id="KW-0967">Endosome</keyword>
<feature type="domain" description="MHD2" evidence="10">
    <location>
        <begin position="317"/>
        <end position="427"/>
    </location>
</feature>
<gene>
    <name evidence="11" type="ORF">C7M84_018069</name>
</gene>
<evidence type="ECO:0000256" key="6">
    <source>
        <dbReference type="ARBA" id="ARBA00022753"/>
    </source>
</evidence>
<dbReference type="PROSITE" id="PS50004">
    <property type="entry name" value="C2"/>
    <property type="match status" value="1"/>
</dbReference>
<evidence type="ECO:0000256" key="1">
    <source>
        <dbReference type="ARBA" id="ARBA00004496"/>
    </source>
</evidence>
<accession>A0A3R7P8S6</accession>
<dbReference type="InterPro" id="IPR014770">
    <property type="entry name" value="Munc13_1"/>
</dbReference>
<keyword evidence="4" id="KW-0268">Exocytosis</keyword>
<comment type="subcellular location">
    <subcellularLocation>
        <location evidence="1">Cytoplasm</location>
    </subcellularLocation>
    <subcellularLocation>
        <location evidence="2">Late endosome</location>
    </subcellularLocation>
</comment>
<dbReference type="Gene3D" id="2.60.40.150">
    <property type="entry name" value="C2 domain"/>
    <property type="match status" value="1"/>
</dbReference>
<proteinExistence type="inferred from homology"/>
<feature type="region of interest" description="Disordered" evidence="7">
    <location>
        <begin position="630"/>
        <end position="650"/>
    </location>
</feature>
<evidence type="ECO:0000313" key="12">
    <source>
        <dbReference type="Proteomes" id="UP000283509"/>
    </source>
</evidence>
<dbReference type="EMBL" id="QCYY01003338">
    <property type="protein sequence ID" value="ROT64027.1"/>
    <property type="molecule type" value="Genomic_DNA"/>
</dbReference>
<comment type="caution">
    <text evidence="11">The sequence shown here is derived from an EMBL/GenBank/DDBJ whole genome shotgun (WGS) entry which is preliminary data.</text>
</comment>
<dbReference type="SUPFAM" id="SSF49562">
    <property type="entry name" value="C2 domain (Calcium/lipid-binding domain, CaLB)"/>
    <property type="match status" value="1"/>
</dbReference>
<dbReference type="PANTHER" id="PTHR45999">
    <property type="entry name" value="UNC-13-4A, ISOFORM B"/>
    <property type="match status" value="1"/>
</dbReference>
<evidence type="ECO:0000259" key="9">
    <source>
        <dbReference type="PROSITE" id="PS51258"/>
    </source>
</evidence>
<reference evidence="11 12" key="1">
    <citation type="submission" date="2018-04" db="EMBL/GenBank/DDBJ databases">
        <authorList>
            <person name="Zhang X."/>
            <person name="Yuan J."/>
            <person name="Li F."/>
            <person name="Xiang J."/>
        </authorList>
    </citation>
    <scope>NUCLEOTIDE SEQUENCE [LARGE SCALE GENOMIC DNA]</scope>
    <source>
        <tissue evidence="11">Muscle</tissue>
    </source>
</reference>
<dbReference type="OrthoDB" id="6375485at2759"/>
<comment type="similarity">
    <text evidence="3">Belongs to the unc-13 family.</text>
</comment>
<protein>
    <recommendedName>
        <fullName evidence="13">BAI1-associated protein 3</fullName>
    </recommendedName>
</protein>
<sequence length="658" mass="74472">MDISYMQTVYLMISKKINPCVRPLVMNIYNRMPALSDSEEPLDTTVQYALDVGTSLWQLYRNLGRIHLLGEALPSEVRADSGVREYHRWFSRGVMRWLELAIRRAQDMIKKAVDLDTFQPVDNLCNFSSSATDTIGIFHDLAWPDPENSAVLLAKILEDVCCCATTYSDLLRDKVDSMFWQTENSDQLFITGGECGVLFIKRHDLVRSSVPVTTAHFQTSSLTLSSRPQISVGPQQHRASGGNSQTPSHFGFEALLEDVRSAGSGSAAASQLKETVERLISSATENMEGKVNEFIEAVMEKMKPTLEKAVYEACELQDEAPLLDQVLYPNFKLLHNNLHSLNFQRFLWHVWEVMVELFRSTVAKNTERRRANYFGGVRNILESTLKFFSPDEGIGIDTESAQTPEYTSLLELLDSLRMSTEALISKYYQERHEQQVKSSLPTKAQLVTKMLFTRPGKLIVEVIMAHDIVIESDTGIMTSRMGPHAHQVIDSYVKVQLVPQDWFPSAAIRKTKTQRKDPAVYDETLSCEFRKTFVEVNREDDGVRAGLLLFTLKDYNLGRSNTFIGEALVPLADLPCVDSSEVHTVPNTYLKMTTPGLDNEYKSLTALHYRTWDKNATSFLKKVSKRLADSKTKGSATLRPEEEKGRPRSPNLIERLKI</sequence>
<evidence type="ECO:0000256" key="3">
    <source>
        <dbReference type="ARBA" id="ARBA00005823"/>
    </source>
</evidence>
<keyword evidence="5" id="KW-0963">Cytoplasm</keyword>
<evidence type="ECO:0008006" key="13">
    <source>
        <dbReference type="Google" id="ProtNLM"/>
    </source>
</evidence>
<feature type="domain" description="C2" evidence="8">
    <location>
        <begin position="437"/>
        <end position="584"/>
    </location>
</feature>
<dbReference type="Pfam" id="PF00168">
    <property type="entry name" value="C2"/>
    <property type="match status" value="1"/>
</dbReference>
<evidence type="ECO:0000256" key="5">
    <source>
        <dbReference type="ARBA" id="ARBA00022490"/>
    </source>
</evidence>
<evidence type="ECO:0000259" key="8">
    <source>
        <dbReference type="PROSITE" id="PS50004"/>
    </source>
</evidence>
<dbReference type="InterPro" id="IPR000008">
    <property type="entry name" value="C2_dom"/>
</dbReference>
<dbReference type="PROSITE" id="PS51259">
    <property type="entry name" value="MHD2"/>
    <property type="match status" value="1"/>
</dbReference>
<dbReference type="Gene3D" id="1.10.357.50">
    <property type="match status" value="1"/>
</dbReference>
<dbReference type="Proteomes" id="UP000283509">
    <property type="component" value="Unassembled WGS sequence"/>
</dbReference>
<dbReference type="PANTHER" id="PTHR45999:SF4">
    <property type="entry name" value="UNC-13-4A, ISOFORM B"/>
    <property type="match status" value="1"/>
</dbReference>
<evidence type="ECO:0000256" key="7">
    <source>
        <dbReference type="SAM" id="MobiDB-lite"/>
    </source>
</evidence>
<dbReference type="GO" id="GO:0005770">
    <property type="term" value="C:late endosome"/>
    <property type="evidence" value="ECO:0007669"/>
    <property type="project" value="UniProtKB-SubCell"/>
</dbReference>
<feature type="domain" description="MHD1" evidence="9">
    <location>
        <begin position="57"/>
        <end position="171"/>
    </location>
</feature>
<dbReference type="InterPro" id="IPR052095">
    <property type="entry name" value="UNC-13_domain"/>
</dbReference>
<dbReference type="InterPro" id="IPR035892">
    <property type="entry name" value="C2_domain_sf"/>
</dbReference>
<name>A0A3R7P8S6_PENVA</name>
<reference evidence="11 12" key="2">
    <citation type="submission" date="2019-01" db="EMBL/GenBank/DDBJ databases">
        <title>The decoding of complex shrimp genome reveals the adaptation for benthos swimmer, frequently molting mechanism and breeding impact on genome.</title>
        <authorList>
            <person name="Sun Y."/>
            <person name="Gao Y."/>
            <person name="Yu Y."/>
        </authorList>
    </citation>
    <scope>NUCLEOTIDE SEQUENCE [LARGE SCALE GENOMIC DNA]</scope>
    <source>
        <tissue evidence="11">Muscle</tissue>
    </source>
</reference>
<dbReference type="AlphaFoldDB" id="A0A3R7P8S6"/>
<organism evidence="11 12">
    <name type="scientific">Penaeus vannamei</name>
    <name type="common">Whiteleg shrimp</name>
    <name type="synonym">Litopenaeus vannamei</name>
    <dbReference type="NCBI Taxonomy" id="6689"/>
    <lineage>
        <taxon>Eukaryota</taxon>
        <taxon>Metazoa</taxon>
        <taxon>Ecdysozoa</taxon>
        <taxon>Arthropoda</taxon>
        <taxon>Crustacea</taxon>
        <taxon>Multicrustacea</taxon>
        <taxon>Malacostraca</taxon>
        <taxon>Eumalacostraca</taxon>
        <taxon>Eucarida</taxon>
        <taxon>Decapoda</taxon>
        <taxon>Dendrobranchiata</taxon>
        <taxon>Penaeoidea</taxon>
        <taxon>Penaeidae</taxon>
        <taxon>Penaeus</taxon>
    </lineage>
</organism>
<dbReference type="GO" id="GO:0099503">
    <property type="term" value="C:secretory vesicle"/>
    <property type="evidence" value="ECO:0007669"/>
    <property type="project" value="TreeGrafter"/>
</dbReference>